<feature type="transmembrane region" description="Helical" evidence="2">
    <location>
        <begin position="12"/>
        <end position="31"/>
    </location>
</feature>
<feature type="transmembrane region" description="Helical" evidence="2">
    <location>
        <begin position="51"/>
        <end position="74"/>
    </location>
</feature>
<gene>
    <name evidence="3" type="ORF">ACEZDE_32565</name>
</gene>
<reference evidence="3 4" key="1">
    <citation type="submission" date="2024-09" db="EMBL/GenBank/DDBJ databases">
        <authorList>
            <person name="Lee S.D."/>
        </authorList>
    </citation>
    <scope>NUCLEOTIDE SEQUENCE [LARGE SCALE GENOMIC DNA]</scope>
    <source>
        <strain evidence="3 4">N8-3</strain>
    </source>
</reference>
<feature type="compositionally biased region" description="Low complexity" evidence="1">
    <location>
        <begin position="272"/>
        <end position="290"/>
    </location>
</feature>
<feature type="compositionally biased region" description="Low complexity" evidence="1">
    <location>
        <begin position="241"/>
        <end position="251"/>
    </location>
</feature>
<dbReference type="EMBL" id="JBHFAB010000038">
    <property type="protein sequence ID" value="MFC1421338.1"/>
    <property type="molecule type" value="Genomic_DNA"/>
</dbReference>
<organism evidence="3 4">
    <name type="scientific">Streptacidiphilus cavernicola</name>
    <dbReference type="NCBI Taxonomy" id="3342716"/>
    <lineage>
        <taxon>Bacteria</taxon>
        <taxon>Bacillati</taxon>
        <taxon>Actinomycetota</taxon>
        <taxon>Actinomycetes</taxon>
        <taxon>Kitasatosporales</taxon>
        <taxon>Streptomycetaceae</taxon>
        <taxon>Streptacidiphilus</taxon>
    </lineage>
</organism>
<feature type="compositionally biased region" description="Low complexity" evidence="1">
    <location>
        <begin position="162"/>
        <end position="180"/>
    </location>
</feature>
<evidence type="ECO:0000256" key="1">
    <source>
        <dbReference type="SAM" id="MobiDB-lite"/>
    </source>
</evidence>
<dbReference type="InterPro" id="IPR035166">
    <property type="entry name" value="DUF5336"/>
</dbReference>
<accession>A0ABV6W5R8</accession>
<dbReference type="Pfam" id="PF17270">
    <property type="entry name" value="DUF5336"/>
    <property type="match status" value="1"/>
</dbReference>
<feature type="transmembrane region" description="Helical" evidence="2">
    <location>
        <begin position="86"/>
        <end position="106"/>
    </location>
</feature>
<evidence type="ECO:0000313" key="3">
    <source>
        <dbReference type="EMBL" id="MFC1421338.1"/>
    </source>
</evidence>
<feature type="region of interest" description="Disordered" evidence="1">
    <location>
        <begin position="157"/>
        <end position="290"/>
    </location>
</feature>
<evidence type="ECO:0000313" key="4">
    <source>
        <dbReference type="Proteomes" id="UP001592531"/>
    </source>
</evidence>
<dbReference type="RefSeq" id="WP_380544368.1">
    <property type="nucleotide sequence ID" value="NZ_JBHFAB010000038.1"/>
</dbReference>
<proteinExistence type="predicted"/>
<keyword evidence="4" id="KW-1185">Reference proteome</keyword>
<name>A0ABV6W5R8_9ACTN</name>
<comment type="caution">
    <text evidence="3">The sequence shown here is derived from an EMBL/GenBank/DDBJ whole genome shotgun (WGS) entry which is preliminary data.</text>
</comment>
<feature type="transmembrane region" description="Helical" evidence="2">
    <location>
        <begin position="118"/>
        <end position="138"/>
    </location>
</feature>
<dbReference type="Proteomes" id="UP001592531">
    <property type="component" value="Unassembled WGS sequence"/>
</dbReference>
<keyword evidence="2" id="KW-1133">Transmembrane helix</keyword>
<keyword evidence="2" id="KW-0472">Membrane</keyword>
<protein>
    <submittedName>
        <fullName evidence="3">DUF5336 domain-containing protein</fullName>
    </submittedName>
</protein>
<feature type="region of interest" description="Disordered" evidence="1">
    <location>
        <begin position="362"/>
        <end position="381"/>
    </location>
</feature>
<feature type="compositionally biased region" description="Low complexity" evidence="1">
    <location>
        <begin position="188"/>
        <end position="222"/>
    </location>
</feature>
<keyword evidence="2" id="KW-0812">Transmembrane</keyword>
<evidence type="ECO:0000256" key="2">
    <source>
        <dbReference type="SAM" id="Phobius"/>
    </source>
</evidence>
<sequence>MNLRTVTRGDAAVAGAALLLLISSFLPYYSASDSYGYGTRTFTANAWHSSFFPLLPSVFLLGVIAAALILLGRLLPQDPKPAGIPLGHWGTVLAVAAFWGALWSLFGGGTGTGHGFGAYLALLFSLVLAGAAVAGPLLPPLAEPLLPNAPAGAPVGPGGYPAYGQPQPGQPGQYPYPQQQFQHGEPVQQAQPGQPFTGPQAPAAPQQGGAFGHPQAAAPQAPSYGGQFGAAAPAPTPQDAPPAQYQAQAQDHGQDDQPDHATAMLTPAMKRQAAPEQAESAAQAPDLAKAEPAAAAAAPVAAAAAGSESEPSAAPGFAPFWFAVPAVRSLAPEENSGGQPVGELVPGTWYLAIAQRGDALLTQTQEGKRGLLSDTSGIQRG</sequence>